<sequence>MNNDSSITLESKPCPLGCSGEDHLVLIGRDRLQNLPGEFTILECNTCGLMRTNPRPTPESMGFYYPDSYGPYQGTRVDLPEQTVKILLKAKQLAKRLFEFNTFRLPILPAGRMLEVGCASGAFLHQMAGKGWDVEGLEFSSKAAERARVLGYSVCTSTIEDAPDPKKTFDLIVGWMVLEHLHHPVLALQKLHRWTKKGGWLVVSLPNPGSLEFRLFKDKWYALHLPNHLYHYTVQTFDKILEKSGWQLKEIHHQRIMSNLIGSLGYLIDEQSSISGLRNLLLRFPEKAGVLHCLLFPIAYLLSTVGQTGRMTVWARRKE</sequence>
<reference evidence="1" key="1">
    <citation type="submission" date="2018-06" db="EMBL/GenBank/DDBJ databases">
        <authorList>
            <person name="Zhirakovskaya E."/>
        </authorList>
    </citation>
    <scope>NUCLEOTIDE SEQUENCE</scope>
</reference>
<dbReference type="GO" id="GO:0008168">
    <property type="term" value="F:methyltransferase activity"/>
    <property type="evidence" value="ECO:0007669"/>
    <property type="project" value="UniProtKB-KW"/>
</dbReference>
<dbReference type="Pfam" id="PF13489">
    <property type="entry name" value="Methyltransf_23"/>
    <property type="match status" value="1"/>
</dbReference>
<keyword evidence="1" id="KW-0808">Transferase</keyword>
<dbReference type="InterPro" id="IPR029063">
    <property type="entry name" value="SAM-dependent_MTases_sf"/>
</dbReference>
<gene>
    <name evidence="1" type="ORF">MNBD_NITROSPIRAE01-844</name>
</gene>
<organism evidence="1">
    <name type="scientific">hydrothermal vent metagenome</name>
    <dbReference type="NCBI Taxonomy" id="652676"/>
    <lineage>
        <taxon>unclassified sequences</taxon>
        <taxon>metagenomes</taxon>
        <taxon>ecological metagenomes</taxon>
    </lineage>
</organism>
<dbReference type="GO" id="GO:0032259">
    <property type="term" value="P:methylation"/>
    <property type="evidence" value="ECO:0007669"/>
    <property type="project" value="UniProtKB-KW"/>
</dbReference>
<dbReference type="EMBL" id="UOGF01000018">
    <property type="protein sequence ID" value="VAX26915.1"/>
    <property type="molecule type" value="Genomic_DNA"/>
</dbReference>
<name>A0A3B1D5C3_9ZZZZ</name>
<dbReference type="CDD" id="cd02440">
    <property type="entry name" value="AdoMet_MTases"/>
    <property type="match status" value="1"/>
</dbReference>
<dbReference type="Gene3D" id="3.40.50.150">
    <property type="entry name" value="Vaccinia Virus protein VP39"/>
    <property type="match status" value="1"/>
</dbReference>
<accession>A0A3B1D5C3</accession>
<protein>
    <submittedName>
        <fullName evidence="1">Methyltransferase type 12</fullName>
    </submittedName>
</protein>
<dbReference type="SUPFAM" id="SSF53335">
    <property type="entry name" value="S-adenosyl-L-methionine-dependent methyltransferases"/>
    <property type="match status" value="1"/>
</dbReference>
<dbReference type="PANTHER" id="PTHR43861">
    <property type="entry name" value="TRANS-ACONITATE 2-METHYLTRANSFERASE-RELATED"/>
    <property type="match status" value="1"/>
</dbReference>
<evidence type="ECO:0000313" key="1">
    <source>
        <dbReference type="EMBL" id="VAX26915.1"/>
    </source>
</evidence>
<keyword evidence="1" id="KW-0489">Methyltransferase</keyword>
<dbReference type="AlphaFoldDB" id="A0A3B1D5C3"/>
<proteinExistence type="predicted"/>